<evidence type="ECO:0000259" key="2">
    <source>
        <dbReference type="PROSITE" id="PS51387"/>
    </source>
</evidence>
<comment type="caution">
    <text evidence="3">The sequence shown here is derived from an EMBL/GenBank/DDBJ whole genome shotgun (WGS) entry which is preliminary data.</text>
</comment>
<reference evidence="4" key="1">
    <citation type="submission" date="2018-07" db="EMBL/GenBank/DDBJ databases">
        <authorList>
            <person name="Safronova V.I."/>
            <person name="Chirak E.R."/>
            <person name="Sazanova A.L."/>
        </authorList>
    </citation>
    <scope>NUCLEOTIDE SEQUENCE [LARGE SCALE GENOMIC DNA]</scope>
    <source>
        <strain evidence="4">RCAM04685</strain>
    </source>
</reference>
<keyword evidence="1" id="KW-0285">Flavoprotein</keyword>
<evidence type="ECO:0000256" key="1">
    <source>
        <dbReference type="ARBA" id="ARBA00022827"/>
    </source>
</evidence>
<dbReference type="Proteomes" id="UP000255207">
    <property type="component" value="Unassembled WGS sequence"/>
</dbReference>
<dbReference type="InterPro" id="IPR016166">
    <property type="entry name" value="FAD-bd_PCMH"/>
</dbReference>
<gene>
    <name evidence="3" type="ORF">DWE98_05095</name>
</gene>
<dbReference type="PANTHER" id="PTHR43762:SF1">
    <property type="entry name" value="D-ARABINONO-1,4-LACTONE OXIDASE"/>
    <property type="match status" value="1"/>
</dbReference>
<keyword evidence="4" id="KW-1185">Reference proteome</keyword>
<dbReference type="InterPro" id="IPR006094">
    <property type="entry name" value="Oxid_FAD_bind_N"/>
</dbReference>
<dbReference type="Pfam" id="PF01565">
    <property type="entry name" value="FAD_binding_4"/>
    <property type="match status" value="1"/>
</dbReference>
<dbReference type="AlphaFoldDB" id="A0A370L9L0"/>
<organism evidence="3 4">
    <name type="scientific">Bosea caraganae</name>
    <dbReference type="NCBI Taxonomy" id="2763117"/>
    <lineage>
        <taxon>Bacteria</taxon>
        <taxon>Pseudomonadati</taxon>
        <taxon>Pseudomonadota</taxon>
        <taxon>Alphaproteobacteria</taxon>
        <taxon>Hyphomicrobiales</taxon>
        <taxon>Boseaceae</taxon>
        <taxon>Bosea</taxon>
    </lineage>
</organism>
<dbReference type="GO" id="GO:0016899">
    <property type="term" value="F:oxidoreductase activity, acting on the CH-OH group of donors, oxygen as acceptor"/>
    <property type="evidence" value="ECO:0007669"/>
    <property type="project" value="InterPro"/>
</dbReference>
<dbReference type="PANTHER" id="PTHR43762">
    <property type="entry name" value="L-GULONOLACTONE OXIDASE"/>
    <property type="match status" value="1"/>
</dbReference>
<keyword evidence="1" id="KW-0274">FAD</keyword>
<accession>A0A370L9L0</accession>
<name>A0A370L9L0_9HYPH</name>
<feature type="domain" description="FAD-binding PCMH-type" evidence="2">
    <location>
        <begin position="20"/>
        <end position="186"/>
    </location>
</feature>
<dbReference type="InterPro" id="IPR016169">
    <property type="entry name" value="FAD-bd_PCMH_sub2"/>
</dbReference>
<dbReference type="GO" id="GO:0071949">
    <property type="term" value="F:FAD binding"/>
    <property type="evidence" value="ECO:0007669"/>
    <property type="project" value="InterPro"/>
</dbReference>
<proteinExistence type="predicted"/>
<evidence type="ECO:0000313" key="3">
    <source>
        <dbReference type="EMBL" id="RDJ27983.1"/>
    </source>
</evidence>
<dbReference type="InterPro" id="IPR010031">
    <property type="entry name" value="FAD_lactone_oxidase-like"/>
</dbReference>
<dbReference type="OrthoDB" id="143770at2"/>
<dbReference type="SUPFAM" id="SSF56176">
    <property type="entry name" value="FAD-binding/transporter-associated domain-like"/>
    <property type="match status" value="1"/>
</dbReference>
<evidence type="ECO:0000313" key="4">
    <source>
        <dbReference type="Proteomes" id="UP000255207"/>
    </source>
</evidence>
<dbReference type="InterPro" id="IPR036318">
    <property type="entry name" value="FAD-bd_PCMH-like_sf"/>
</dbReference>
<protein>
    <submittedName>
        <fullName evidence="3">FAD-binding oxidoreductase</fullName>
    </submittedName>
</protein>
<dbReference type="EMBL" id="QQTP01000002">
    <property type="protein sequence ID" value="RDJ27983.1"/>
    <property type="molecule type" value="Genomic_DNA"/>
</dbReference>
<sequence length="443" mass="48715">MSEESAVPSDLKHYRSWGGLAAHDCQIVAPEAWSAEPGLYRKPALAYGNGRSYGDSCLNDGGALIAARQLDRILAFDRESGLITCEAGVLLDAVLNHVVPLGWFLPVTPGTAFVTVAGAVANDVHGKNHHRAGTFGRHVRAFELVRSDGTRLTCGPDMNCPLFAATVGGFGLTGLITQVTLQLMRVPSAEMRQEVVHFDGLDRFFEIAAESDETHEYTVAWIDALAEGAHFGRGVFFRANHAPASDLPPGRAARPLPFPIKPPFPLINRLSLLAFNALYRAAQPRTPEPRRIPYRPFFYPLDRVNNWNRAYGPKGLRQFQCAVPMAQAREAVEEMLKRTLAAGETSFLTVLKIFGDVPSRGMMSFPIAGATLTLDFPHRGERTLRLLDELDRIALAAGGRVNPYKDARMSAETFEASFPHWREFAKQVDPGFSSGFWRRVTAG</sequence>
<dbReference type="PROSITE" id="PS51387">
    <property type="entry name" value="FAD_PCMH"/>
    <property type="match status" value="1"/>
</dbReference>
<dbReference type="Gene3D" id="3.30.465.10">
    <property type="match status" value="1"/>
</dbReference>